<accession>A0ABZ1GII7</accession>
<dbReference type="CDD" id="cd07821">
    <property type="entry name" value="PYR_PYL_RCAR_like"/>
    <property type="match status" value="1"/>
</dbReference>
<dbReference type="Gene3D" id="3.30.530.20">
    <property type="match status" value="1"/>
</dbReference>
<proteinExistence type="predicted"/>
<dbReference type="InterPro" id="IPR019587">
    <property type="entry name" value="Polyketide_cyclase/dehydratase"/>
</dbReference>
<dbReference type="SUPFAM" id="SSF55961">
    <property type="entry name" value="Bet v1-like"/>
    <property type="match status" value="1"/>
</dbReference>
<dbReference type="InterPro" id="IPR023393">
    <property type="entry name" value="START-like_dom_sf"/>
</dbReference>
<organism evidence="1 2">
    <name type="scientific">Streptomyces hirsutus</name>
    <dbReference type="NCBI Taxonomy" id="35620"/>
    <lineage>
        <taxon>Bacteria</taxon>
        <taxon>Bacillati</taxon>
        <taxon>Actinomycetota</taxon>
        <taxon>Actinomycetes</taxon>
        <taxon>Kitasatosporales</taxon>
        <taxon>Streptomycetaceae</taxon>
        <taxon>Streptomyces</taxon>
    </lineage>
</organism>
<dbReference type="GeneID" id="91541183"/>
<dbReference type="PANTHER" id="PTHR39332:SF7">
    <property type="entry name" value="SRPBCC FAMILY PROTEIN"/>
    <property type="match status" value="1"/>
</dbReference>
<gene>
    <name evidence="1" type="ORF">OIE73_01390</name>
</gene>
<sequence length="152" mass="16816">MSRAYVSDVLPAPVDTVWAVLGRFEDIADFVEKLSEGGMEGEGGPAVGSVRRLVLRDGGRVVRERLVAMDADDRSYSYGFPPGENPFPVRSYRATIRVRPVTRTNGTFVEWYGDFDCDAGVETEMHEAFASRYSAFLGNLRDHLGLPPAPQE</sequence>
<dbReference type="EMBL" id="CP109134">
    <property type="protein sequence ID" value="WSD04553.1"/>
    <property type="molecule type" value="Genomic_DNA"/>
</dbReference>
<dbReference type="Proteomes" id="UP001335325">
    <property type="component" value="Chromosome"/>
</dbReference>
<dbReference type="PANTHER" id="PTHR39332">
    <property type="entry name" value="BLL4707 PROTEIN"/>
    <property type="match status" value="1"/>
</dbReference>
<protein>
    <submittedName>
        <fullName evidence="1">SRPBCC family protein</fullName>
    </submittedName>
</protein>
<evidence type="ECO:0000313" key="1">
    <source>
        <dbReference type="EMBL" id="WSD04553.1"/>
    </source>
</evidence>
<keyword evidence="2" id="KW-1185">Reference proteome</keyword>
<evidence type="ECO:0000313" key="2">
    <source>
        <dbReference type="Proteomes" id="UP001335325"/>
    </source>
</evidence>
<dbReference type="Pfam" id="PF10604">
    <property type="entry name" value="Polyketide_cyc2"/>
    <property type="match status" value="1"/>
</dbReference>
<reference evidence="1 2" key="1">
    <citation type="submission" date="2022-10" db="EMBL/GenBank/DDBJ databases">
        <title>The complete genomes of actinobacterial strains from the NBC collection.</title>
        <authorList>
            <person name="Joergensen T.S."/>
            <person name="Alvarez Arevalo M."/>
            <person name="Sterndorff E.B."/>
            <person name="Faurdal D."/>
            <person name="Vuksanovic O."/>
            <person name="Mourched A.-S."/>
            <person name="Charusanti P."/>
            <person name="Shaw S."/>
            <person name="Blin K."/>
            <person name="Weber T."/>
        </authorList>
    </citation>
    <scope>NUCLEOTIDE SEQUENCE [LARGE SCALE GENOMIC DNA]</scope>
    <source>
        <strain evidence="1 2">NBC 01753</strain>
    </source>
</reference>
<name>A0ABZ1GII7_9ACTN</name>
<dbReference type="RefSeq" id="WP_326750874.1">
    <property type="nucleotide sequence ID" value="NZ_CP109134.1"/>
</dbReference>